<feature type="region of interest" description="Disordered" evidence="1">
    <location>
        <begin position="1"/>
        <end position="21"/>
    </location>
</feature>
<evidence type="ECO:0008006" key="5">
    <source>
        <dbReference type="Google" id="ProtNLM"/>
    </source>
</evidence>
<protein>
    <recommendedName>
        <fullName evidence="5">Type II secretion system protein J</fullName>
    </recommendedName>
</protein>
<evidence type="ECO:0000256" key="1">
    <source>
        <dbReference type="SAM" id="MobiDB-lite"/>
    </source>
</evidence>
<evidence type="ECO:0000256" key="2">
    <source>
        <dbReference type="SAM" id="Phobius"/>
    </source>
</evidence>
<dbReference type="PROSITE" id="PS00409">
    <property type="entry name" value="PROKAR_NTER_METHYL"/>
    <property type="match status" value="1"/>
</dbReference>
<dbReference type="AlphaFoldDB" id="A0A1F6CRS0"/>
<evidence type="ECO:0000313" key="4">
    <source>
        <dbReference type="Proteomes" id="UP000178606"/>
    </source>
</evidence>
<proteinExistence type="predicted"/>
<gene>
    <name evidence="3" type="ORF">A3F84_06415</name>
</gene>
<dbReference type="SUPFAM" id="SSF54523">
    <property type="entry name" value="Pili subunits"/>
    <property type="match status" value="1"/>
</dbReference>
<evidence type="ECO:0000313" key="3">
    <source>
        <dbReference type="EMBL" id="OGG51572.1"/>
    </source>
</evidence>
<dbReference type="Pfam" id="PF07963">
    <property type="entry name" value="N_methyl"/>
    <property type="match status" value="1"/>
</dbReference>
<organism evidence="3 4">
    <name type="scientific">Handelsmanbacteria sp. (strain RIFCSPLOWO2_12_FULL_64_10)</name>
    <dbReference type="NCBI Taxonomy" id="1817868"/>
    <lineage>
        <taxon>Bacteria</taxon>
        <taxon>Candidatus Handelsmaniibacteriota</taxon>
    </lineage>
</organism>
<reference evidence="3 4" key="1">
    <citation type="journal article" date="2016" name="Nat. Commun.">
        <title>Thousands of microbial genomes shed light on interconnected biogeochemical processes in an aquifer system.</title>
        <authorList>
            <person name="Anantharaman K."/>
            <person name="Brown C.T."/>
            <person name="Hug L.A."/>
            <person name="Sharon I."/>
            <person name="Castelle C.J."/>
            <person name="Probst A.J."/>
            <person name="Thomas B.C."/>
            <person name="Singh A."/>
            <person name="Wilkins M.J."/>
            <person name="Karaoz U."/>
            <person name="Brodie E.L."/>
            <person name="Williams K.H."/>
            <person name="Hubbard S.S."/>
            <person name="Banfield J.F."/>
        </authorList>
    </citation>
    <scope>NUCLEOTIDE SEQUENCE [LARGE SCALE GENOMIC DNA]</scope>
    <source>
        <strain evidence="4">RIFCSPLOWO2_12_FULL_64_10</strain>
    </source>
</reference>
<keyword evidence="2" id="KW-1133">Transmembrane helix</keyword>
<sequence>MDLSGYHRTAEGQRGGGRRGRGSAGFTLVELLMAVTIFAIVAAGVYQALSTGLSARRRGEDALERHRRAQMALDRVADDLRNMVSYGPEPFRGEADGLRFPALLAGPGAFEAGLEVCLIAYAVTEEGVVRTVRSIGGGASSRDELLPPSWEVGFQYLRTHAEGGEEEWTTEWENAWGIPEAVQITLKQADRPAVFTRTVGLPWGGPQGNRDRRP</sequence>
<dbReference type="InterPro" id="IPR012902">
    <property type="entry name" value="N_methyl_site"/>
</dbReference>
<keyword evidence="2" id="KW-0472">Membrane</keyword>
<dbReference type="Proteomes" id="UP000178606">
    <property type="component" value="Unassembled WGS sequence"/>
</dbReference>
<dbReference type="InterPro" id="IPR045584">
    <property type="entry name" value="Pilin-like"/>
</dbReference>
<keyword evidence="2" id="KW-0812">Transmembrane</keyword>
<feature type="transmembrane region" description="Helical" evidence="2">
    <location>
        <begin position="31"/>
        <end position="49"/>
    </location>
</feature>
<comment type="caution">
    <text evidence="3">The sequence shown here is derived from an EMBL/GenBank/DDBJ whole genome shotgun (WGS) entry which is preliminary data.</text>
</comment>
<dbReference type="EMBL" id="MFKF01000178">
    <property type="protein sequence ID" value="OGG51572.1"/>
    <property type="molecule type" value="Genomic_DNA"/>
</dbReference>
<dbReference type="NCBIfam" id="TIGR02532">
    <property type="entry name" value="IV_pilin_GFxxxE"/>
    <property type="match status" value="1"/>
</dbReference>
<accession>A0A1F6CRS0</accession>
<name>A0A1F6CRS0_HANXR</name>